<dbReference type="FunFam" id="3.30.565.10:FF:000006">
    <property type="entry name" value="Sensor histidine kinase WalK"/>
    <property type="match status" value="1"/>
</dbReference>
<dbReference type="Pfam" id="PF00672">
    <property type="entry name" value="HAMP"/>
    <property type="match status" value="1"/>
</dbReference>
<dbReference type="Gene3D" id="1.10.287.130">
    <property type="match status" value="1"/>
</dbReference>
<dbReference type="InterPro" id="IPR036890">
    <property type="entry name" value="HATPase_C_sf"/>
</dbReference>
<evidence type="ECO:0000256" key="7">
    <source>
        <dbReference type="ARBA" id="ARBA00022692"/>
    </source>
</evidence>
<dbReference type="HOGENOM" id="CLU_000445_89_3_9"/>
<dbReference type="KEGG" id="dhd:Dhaf_1674"/>
<evidence type="ECO:0000256" key="2">
    <source>
        <dbReference type="ARBA" id="ARBA00004651"/>
    </source>
</evidence>
<keyword evidence="6 17" id="KW-0808">Transferase</keyword>
<dbReference type="SMART" id="SM00304">
    <property type="entry name" value="HAMP"/>
    <property type="match status" value="1"/>
</dbReference>
<protein>
    <recommendedName>
        <fullName evidence="3">histidine kinase</fullName>
        <ecNumber evidence="3">2.7.13.3</ecNumber>
    </recommendedName>
</protein>
<keyword evidence="8" id="KW-0547">Nucleotide-binding</keyword>
<dbReference type="InterPro" id="IPR003660">
    <property type="entry name" value="HAMP_dom"/>
</dbReference>
<dbReference type="SUPFAM" id="SSF158472">
    <property type="entry name" value="HAMP domain-like"/>
    <property type="match status" value="1"/>
</dbReference>
<keyword evidence="7 14" id="KW-0812">Transmembrane</keyword>
<dbReference type="CDD" id="cd00075">
    <property type="entry name" value="HATPase"/>
    <property type="match status" value="1"/>
</dbReference>
<dbReference type="AlphaFoldDB" id="B8FPQ6"/>
<dbReference type="Gene3D" id="3.30.565.10">
    <property type="entry name" value="Histidine kinase-like ATPase, C-terminal domain"/>
    <property type="match status" value="1"/>
</dbReference>
<dbReference type="Pfam" id="PF02518">
    <property type="entry name" value="HATPase_c"/>
    <property type="match status" value="1"/>
</dbReference>
<dbReference type="SMART" id="SM00387">
    <property type="entry name" value="HATPase_c"/>
    <property type="match status" value="1"/>
</dbReference>
<reference evidence="17 18" key="1">
    <citation type="journal article" date="2012" name="BMC Microbiol.">
        <title>Genome sequence of Desulfitobacterium hafniense DCB-2, a Gram-positive anaerobe capable of dehalogenation and metal reduction.</title>
        <authorList>
            <person name="Kim S.H."/>
            <person name="Harzman C."/>
            <person name="Davis J.K."/>
            <person name="Hutcheson R."/>
            <person name="Broderick J.B."/>
            <person name="Marsh T.L."/>
            <person name="Tiedje J.M."/>
        </authorList>
    </citation>
    <scope>NUCLEOTIDE SEQUENCE [LARGE SCALE GENOMIC DNA]</scope>
    <source>
        <strain evidence="18">DSM 10664 / DCB-2</strain>
    </source>
</reference>
<sequence length="352" mass="39159">MKLDIRVKFILSFFVILLIPVLMTPAAVGSNLDAGGQDISLRIVIIGIPFVGYFAVLSWYLTRNYLLPLQQLLEATQKIAEGNLDFSISYQKENEMGALCEAFDLMRQNLKASLEQQNHLNHSRQELIASISHDLRTPLSSIRGYVEGLPKAVHDPEKLNRYLSVLKNKTALLDTLIERLFEYSQLDMDDSQGAFCLWDAKEMLESILAPVELEFADQLVQLLLARPFPSVPIEANPDQIAQVFDNLISNARRYLGEKGTIAIAAKVEGADLHISVTDDGTGIAPEDLPHVFDQFYRAEKSRSRSFGGAGLGLAICQKIIENHGGEIWAESEVGVGTRFSLRLPVLTQNDCD</sequence>
<evidence type="ECO:0000313" key="18">
    <source>
        <dbReference type="Proteomes" id="UP000007726"/>
    </source>
</evidence>
<comment type="subcellular location">
    <subcellularLocation>
        <location evidence="2">Cell membrane</location>
        <topology evidence="2">Multi-pass membrane protein</topology>
    </subcellularLocation>
</comment>
<organism evidence="17 18">
    <name type="scientific">Desulfitobacterium hafniense (strain DSM 10664 / DCB-2)</name>
    <dbReference type="NCBI Taxonomy" id="272564"/>
    <lineage>
        <taxon>Bacteria</taxon>
        <taxon>Bacillati</taxon>
        <taxon>Bacillota</taxon>
        <taxon>Clostridia</taxon>
        <taxon>Eubacteriales</taxon>
        <taxon>Desulfitobacteriaceae</taxon>
        <taxon>Desulfitobacterium</taxon>
    </lineage>
</organism>
<evidence type="ECO:0000256" key="11">
    <source>
        <dbReference type="ARBA" id="ARBA00022989"/>
    </source>
</evidence>
<dbReference type="PROSITE" id="PS50109">
    <property type="entry name" value="HIS_KIN"/>
    <property type="match status" value="1"/>
</dbReference>
<dbReference type="GO" id="GO:0005524">
    <property type="term" value="F:ATP binding"/>
    <property type="evidence" value="ECO:0007669"/>
    <property type="project" value="UniProtKB-KW"/>
</dbReference>
<dbReference type="PROSITE" id="PS50885">
    <property type="entry name" value="HAMP"/>
    <property type="match status" value="1"/>
</dbReference>
<evidence type="ECO:0000256" key="6">
    <source>
        <dbReference type="ARBA" id="ARBA00022679"/>
    </source>
</evidence>
<dbReference type="SUPFAM" id="SSF55874">
    <property type="entry name" value="ATPase domain of HSP90 chaperone/DNA topoisomerase II/histidine kinase"/>
    <property type="match status" value="1"/>
</dbReference>
<evidence type="ECO:0000259" key="15">
    <source>
        <dbReference type="PROSITE" id="PS50109"/>
    </source>
</evidence>
<feature type="domain" description="Histidine kinase" evidence="15">
    <location>
        <begin position="130"/>
        <end position="347"/>
    </location>
</feature>
<dbReference type="InterPro" id="IPR036097">
    <property type="entry name" value="HisK_dim/P_sf"/>
</dbReference>
<dbReference type="InterPro" id="IPR004358">
    <property type="entry name" value="Sig_transdc_His_kin-like_C"/>
</dbReference>
<keyword evidence="12" id="KW-0902">Two-component regulatory system</keyword>
<dbReference type="Gene3D" id="6.10.340.10">
    <property type="match status" value="1"/>
</dbReference>
<evidence type="ECO:0000256" key="9">
    <source>
        <dbReference type="ARBA" id="ARBA00022777"/>
    </source>
</evidence>
<evidence type="ECO:0000256" key="13">
    <source>
        <dbReference type="ARBA" id="ARBA00023136"/>
    </source>
</evidence>
<dbReference type="SMART" id="SM00388">
    <property type="entry name" value="HisKA"/>
    <property type="match status" value="1"/>
</dbReference>
<evidence type="ECO:0000313" key="17">
    <source>
        <dbReference type="EMBL" id="ACL19720.1"/>
    </source>
</evidence>
<dbReference type="CDD" id="cd00082">
    <property type="entry name" value="HisKA"/>
    <property type="match status" value="1"/>
</dbReference>
<dbReference type="EMBL" id="CP001336">
    <property type="protein sequence ID" value="ACL19720.1"/>
    <property type="molecule type" value="Genomic_DNA"/>
</dbReference>
<dbReference type="Pfam" id="PF00512">
    <property type="entry name" value="HisKA"/>
    <property type="match status" value="1"/>
</dbReference>
<dbReference type="EC" id="2.7.13.3" evidence="3"/>
<name>B8FPQ6_DESHD</name>
<feature type="domain" description="HAMP" evidence="16">
    <location>
        <begin position="63"/>
        <end position="115"/>
    </location>
</feature>
<evidence type="ECO:0000259" key="16">
    <source>
        <dbReference type="PROSITE" id="PS50885"/>
    </source>
</evidence>
<dbReference type="PRINTS" id="PR00344">
    <property type="entry name" value="BCTRLSENSOR"/>
</dbReference>
<dbReference type="CDD" id="cd06225">
    <property type="entry name" value="HAMP"/>
    <property type="match status" value="1"/>
</dbReference>
<keyword evidence="9 17" id="KW-0418">Kinase</keyword>
<dbReference type="InterPro" id="IPR003594">
    <property type="entry name" value="HATPase_dom"/>
</dbReference>
<dbReference type="SUPFAM" id="SSF47384">
    <property type="entry name" value="Homodimeric domain of signal transducing histidine kinase"/>
    <property type="match status" value="1"/>
</dbReference>
<dbReference type="PANTHER" id="PTHR45528">
    <property type="entry name" value="SENSOR HISTIDINE KINASE CPXA"/>
    <property type="match status" value="1"/>
</dbReference>
<evidence type="ECO:0000256" key="4">
    <source>
        <dbReference type="ARBA" id="ARBA00022475"/>
    </source>
</evidence>
<dbReference type="PANTHER" id="PTHR45528:SF1">
    <property type="entry name" value="SENSOR HISTIDINE KINASE CPXA"/>
    <property type="match status" value="1"/>
</dbReference>
<evidence type="ECO:0000256" key="1">
    <source>
        <dbReference type="ARBA" id="ARBA00000085"/>
    </source>
</evidence>
<feature type="transmembrane region" description="Helical" evidence="14">
    <location>
        <begin position="39"/>
        <end position="61"/>
    </location>
</feature>
<dbReference type="InterPro" id="IPR003661">
    <property type="entry name" value="HisK_dim/P_dom"/>
</dbReference>
<evidence type="ECO:0000256" key="14">
    <source>
        <dbReference type="SAM" id="Phobius"/>
    </source>
</evidence>
<keyword evidence="4" id="KW-1003">Cell membrane</keyword>
<dbReference type="InterPro" id="IPR050398">
    <property type="entry name" value="HssS/ArlS-like"/>
</dbReference>
<accession>B8FPQ6</accession>
<dbReference type="InterPro" id="IPR005467">
    <property type="entry name" value="His_kinase_dom"/>
</dbReference>
<dbReference type="Proteomes" id="UP000007726">
    <property type="component" value="Chromosome"/>
</dbReference>
<evidence type="ECO:0000256" key="5">
    <source>
        <dbReference type="ARBA" id="ARBA00022553"/>
    </source>
</evidence>
<evidence type="ECO:0000256" key="10">
    <source>
        <dbReference type="ARBA" id="ARBA00022840"/>
    </source>
</evidence>
<keyword evidence="5" id="KW-0597">Phosphoprotein</keyword>
<comment type="catalytic activity">
    <reaction evidence="1">
        <text>ATP + protein L-histidine = ADP + protein N-phospho-L-histidine.</text>
        <dbReference type="EC" id="2.7.13.3"/>
    </reaction>
</comment>
<keyword evidence="13 14" id="KW-0472">Membrane</keyword>
<dbReference type="RefSeq" id="WP_015943591.1">
    <property type="nucleotide sequence ID" value="NC_011830.1"/>
</dbReference>
<proteinExistence type="predicted"/>
<gene>
    <name evidence="17" type="ordered locus">Dhaf_1674</name>
</gene>
<dbReference type="GO" id="GO:0005886">
    <property type="term" value="C:plasma membrane"/>
    <property type="evidence" value="ECO:0007669"/>
    <property type="project" value="UniProtKB-SubCell"/>
</dbReference>
<keyword evidence="10" id="KW-0067">ATP-binding</keyword>
<keyword evidence="11 14" id="KW-1133">Transmembrane helix</keyword>
<dbReference type="GO" id="GO:0000155">
    <property type="term" value="F:phosphorelay sensor kinase activity"/>
    <property type="evidence" value="ECO:0007669"/>
    <property type="project" value="InterPro"/>
</dbReference>
<evidence type="ECO:0000256" key="8">
    <source>
        <dbReference type="ARBA" id="ARBA00022741"/>
    </source>
</evidence>
<evidence type="ECO:0000256" key="3">
    <source>
        <dbReference type="ARBA" id="ARBA00012438"/>
    </source>
</evidence>
<evidence type="ECO:0000256" key="12">
    <source>
        <dbReference type="ARBA" id="ARBA00023012"/>
    </source>
</evidence>